<organism evidence="3 4">
    <name type="scientific">Methylomonas koyamae</name>
    <dbReference type="NCBI Taxonomy" id="702114"/>
    <lineage>
        <taxon>Bacteria</taxon>
        <taxon>Pseudomonadati</taxon>
        <taxon>Pseudomonadota</taxon>
        <taxon>Gammaproteobacteria</taxon>
        <taxon>Methylococcales</taxon>
        <taxon>Methylococcaceae</taxon>
        <taxon>Methylomonas</taxon>
    </lineage>
</organism>
<protein>
    <submittedName>
        <fullName evidence="3">Allophanate hydrolase</fullName>
    </submittedName>
</protein>
<dbReference type="InterPro" id="IPR053844">
    <property type="entry name" value="AH_C"/>
</dbReference>
<evidence type="ECO:0000313" key="4">
    <source>
        <dbReference type="Proteomes" id="UP000077857"/>
    </source>
</evidence>
<gene>
    <name evidence="3" type="ORF">A1507_10700</name>
</gene>
<reference evidence="3 4" key="1">
    <citation type="submission" date="2016-03" db="EMBL/GenBank/DDBJ databases">
        <authorList>
            <person name="Ploux O."/>
        </authorList>
    </citation>
    <scope>NUCLEOTIDE SEQUENCE [LARGE SCALE GENOMIC DNA]</scope>
    <source>
        <strain evidence="3 4">R-45378</strain>
    </source>
</reference>
<dbReference type="GO" id="GO:0016787">
    <property type="term" value="F:hydrolase activity"/>
    <property type="evidence" value="ECO:0007669"/>
    <property type="project" value="UniProtKB-KW"/>
</dbReference>
<name>A0A177NKI4_9GAMM</name>
<dbReference type="InterPro" id="IPR036928">
    <property type="entry name" value="AS_sf"/>
</dbReference>
<dbReference type="InterPro" id="IPR014085">
    <property type="entry name" value="Allophanate_hydrolase"/>
</dbReference>
<dbReference type="Pfam" id="PF01425">
    <property type="entry name" value="Amidase"/>
    <property type="match status" value="1"/>
</dbReference>
<dbReference type="Pfam" id="PF21986">
    <property type="entry name" value="AH_C"/>
    <property type="match status" value="1"/>
</dbReference>
<dbReference type="SUPFAM" id="SSF75304">
    <property type="entry name" value="Amidase signature (AS) enzymes"/>
    <property type="match status" value="1"/>
</dbReference>
<dbReference type="EMBL" id="LUUJ01000066">
    <property type="protein sequence ID" value="OAI17699.1"/>
    <property type="molecule type" value="Genomic_DNA"/>
</dbReference>
<evidence type="ECO:0000259" key="2">
    <source>
        <dbReference type="Pfam" id="PF21986"/>
    </source>
</evidence>
<sequence>MKTWSELPEVLSIAGLSQAYRDGALTPTALVEMLWQRLESAPARGVWISRLSLAQMQAYAEALAEQSPDDLPLYGIPFAIKDNIDLADLPTTAACPAYAYQPKQSAFEVRQLIAAGAIPVGKTNLDQFATGLVGTRSPYGACRNSFDPAYIAGGSSSGSAVAVATGLASFALGTDTAGSGRVPAAFNNLVGVKPTRGLLSTSGVVPACRSLDCVSIFALTAADAERVLRVANVYDAEDAYNRPDQPLPVPPGFASRFRFGVPKPEQLQFFGDHAAEALFADAIERLVEQGGSAVEVDIQPLLDAAGLLYAGPWLAERYLVAGELLRTTPEALFPVTLGILANGANLSAADAWRAFYRLQELKRQSDALWSQIDVLVTPTTGTIYPIAAVEAEPLELNSRLGYYTNFMNLLDLSAIALPAGFRANGLPFGITLCAPAFADRALLALAKRRAQSAPHTLGVSQILSAEFPEADSDDASGFVRVAVCGAHLSGLPLNPLLTGRGGVLLQSTHTAPSYRLYALPDGKRPGMVRAEPGAAIAVEVWALPIGRYGEFVAEIPPPLGIGSVQLQDGTSVQGFVCEAAAVREALDITDYGGWRAYLARPD</sequence>
<dbReference type="Gene3D" id="3.10.490.10">
    <property type="entry name" value="Gamma-glutamyl cyclotransferase-like"/>
    <property type="match status" value="1"/>
</dbReference>
<feature type="domain" description="Amidase" evidence="1">
    <location>
        <begin position="31"/>
        <end position="443"/>
    </location>
</feature>
<accession>A0A177NKI4</accession>
<dbReference type="OrthoDB" id="8872210at2"/>
<dbReference type="AlphaFoldDB" id="A0A177NKI4"/>
<evidence type="ECO:0000313" key="3">
    <source>
        <dbReference type="EMBL" id="OAI17699.1"/>
    </source>
</evidence>
<keyword evidence="3" id="KW-0378">Hydrolase</keyword>
<dbReference type="InterPro" id="IPR000120">
    <property type="entry name" value="Amidase"/>
</dbReference>
<feature type="domain" description="Allophanate hydrolase C-terminal" evidence="2">
    <location>
        <begin position="479"/>
        <end position="599"/>
    </location>
</feature>
<dbReference type="PANTHER" id="PTHR11895:SF169">
    <property type="entry name" value="GLUTAMYL-TRNA(GLN) AMIDOTRANSFERASE"/>
    <property type="match status" value="1"/>
</dbReference>
<dbReference type="InterPro" id="IPR023631">
    <property type="entry name" value="Amidase_dom"/>
</dbReference>
<dbReference type="NCBIfam" id="NF006043">
    <property type="entry name" value="PRK08186.1"/>
    <property type="match status" value="1"/>
</dbReference>
<dbReference type="Gene3D" id="1.20.58.1700">
    <property type="match status" value="1"/>
</dbReference>
<evidence type="ECO:0000259" key="1">
    <source>
        <dbReference type="Pfam" id="PF01425"/>
    </source>
</evidence>
<dbReference type="Proteomes" id="UP000077857">
    <property type="component" value="Unassembled WGS sequence"/>
</dbReference>
<proteinExistence type="predicted"/>
<comment type="caution">
    <text evidence="3">The sequence shown here is derived from an EMBL/GenBank/DDBJ whole genome shotgun (WGS) entry which is preliminary data.</text>
</comment>
<dbReference type="PANTHER" id="PTHR11895">
    <property type="entry name" value="TRANSAMIDASE"/>
    <property type="match status" value="1"/>
</dbReference>
<dbReference type="RefSeq" id="WP_064040218.1">
    <property type="nucleotide sequence ID" value="NZ_LUUJ01000066.1"/>
</dbReference>
<dbReference type="Gene3D" id="3.90.1300.10">
    <property type="entry name" value="Amidase signature (AS) domain"/>
    <property type="match status" value="1"/>
</dbReference>
<dbReference type="NCBIfam" id="TIGR02713">
    <property type="entry name" value="allophanate_hyd"/>
    <property type="match status" value="1"/>
</dbReference>